<proteinExistence type="predicted"/>
<dbReference type="Proteomes" id="UP000054532">
    <property type="component" value="Unassembled WGS sequence"/>
</dbReference>
<organism evidence="1">
    <name type="scientific">Phytophthora nicotianae</name>
    <name type="common">Potato buckeye rot agent</name>
    <name type="synonym">Phytophthora parasitica</name>
    <dbReference type="NCBI Taxonomy" id="4792"/>
    <lineage>
        <taxon>Eukaryota</taxon>
        <taxon>Sar</taxon>
        <taxon>Stramenopiles</taxon>
        <taxon>Oomycota</taxon>
        <taxon>Peronosporomycetes</taxon>
        <taxon>Peronosporales</taxon>
        <taxon>Peronosporaceae</taxon>
        <taxon>Phytophthora</taxon>
    </lineage>
</organism>
<dbReference type="AlphaFoldDB" id="W2NEJ7"/>
<reference evidence="1" key="1">
    <citation type="submission" date="2013-11" db="EMBL/GenBank/DDBJ databases">
        <title>The Genome Sequence of Phytophthora parasitica IAC_01/95.</title>
        <authorList>
            <consortium name="The Broad Institute Genomics Platform"/>
            <person name="Russ C."/>
            <person name="Tyler B."/>
            <person name="Panabieres F."/>
            <person name="Shan W."/>
            <person name="Tripathy S."/>
            <person name="Grunwald N."/>
            <person name="Machado M."/>
            <person name="Johnson C.S."/>
            <person name="Arredondo F."/>
            <person name="Hong C."/>
            <person name="Coffey M."/>
            <person name="Young S.K."/>
            <person name="Zeng Q."/>
            <person name="Gargeya S."/>
            <person name="Fitzgerald M."/>
            <person name="Abouelleil A."/>
            <person name="Alvarado L."/>
            <person name="Chapman S.B."/>
            <person name="Gainer-Dewar J."/>
            <person name="Goldberg J."/>
            <person name="Griggs A."/>
            <person name="Gujja S."/>
            <person name="Hansen M."/>
            <person name="Howarth C."/>
            <person name="Imamovic A."/>
            <person name="Ireland A."/>
            <person name="Larimer J."/>
            <person name="McCowan C."/>
            <person name="Murphy C."/>
            <person name="Pearson M."/>
            <person name="Poon T.W."/>
            <person name="Priest M."/>
            <person name="Roberts A."/>
            <person name="Saif S."/>
            <person name="Shea T."/>
            <person name="Sykes S."/>
            <person name="Wortman J."/>
            <person name="Nusbaum C."/>
            <person name="Birren B."/>
        </authorList>
    </citation>
    <scope>NUCLEOTIDE SEQUENCE [LARGE SCALE GENOMIC DNA]</scope>
    <source>
        <strain evidence="1">IAC_01/95</strain>
    </source>
</reference>
<accession>W2NEJ7</accession>
<name>W2NEJ7_PHYNI</name>
<dbReference type="EMBL" id="KI692977">
    <property type="protein sequence ID" value="ETM46139.1"/>
    <property type="molecule type" value="Genomic_DNA"/>
</dbReference>
<gene>
    <name evidence="1" type="ORF">L914_08936</name>
</gene>
<evidence type="ECO:0000313" key="1">
    <source>
        <dbReference type="EMBL" id="ETM46139.1"/>
    </source>
</evidence>
<protein>
    <submittedName>
        <fullName evidence="1">Uncharacterized protein</fullName>
    </submittedName>
</protein>
<sequence>MWSLQSEWWPPADARCCGKFHLYLSIERRHGKKTLQAIDVDRDGNFEQLVQQNLGERDDIASNNVEVLGAHEPNEVKQALDCMVDHALEADFGHNHADRPRGVVIHYSDGFRLRLGHDEPIDAEPLEAREQCTTVRSGPRRYPEMQRHFQ</sequence>